<dbReference type="AlphaFoldDB" id="A0A543PHL1"/>
<evidence type="ECO:0000313" key="2">
    <source>
        <dbReference type="Proteomes" id="UP000319865"/>
    </source>
</evidence>
<gene>
    <name evidence="1" type="ORF">FHU33_2998</name>
</gene>
<name>A0A543PHL1_9ACTN</name>
<dbReference type="Proteomes" id="UP000319865">
    <property type="component" value="Unassembled WGS sequence"/>
</dbReference>
<keyword evidence="2" id="KW-1185">Reference proteome</keyword>
<dbReference type="EMBL" id="VFQE01000001">
    <property type="protein sequence ID" value="TQN43549.1"/>
    <property type="molecule type" value="Genomic_DNA"/>
</dbReference>
<protein>
    <submittedName>
        <fullName evidence="1">Uncharacterized protein</fullName>
    </submittedName>
</protein>
<proteinExistence type="predicted"/>
<organism evidence="1 2">
    <name type="scientific">Blastococcus colisei</name>
    <dbReference type="NCBI Taxonomy" id="1564162"/>
    <lineage>
        <taxon>Bacteria</taxon>
        <taxon>Bacillati</taxon>
        <taxon>Actinomycetota</taxon>
        <taxon>Actinomycetes</taxon>
        <taxon>Geodermatophilales</taxon>
        <taxon>Geodermatophilaceae</taxon>
        <taxon>Blastococcus</taxon>
    </lineage>
</organism>
<accession>A0A543PHL1</accession>
<evidence type="ECO:0000313" key="1">
    <source>
        <dbReference type="EMBL" id="TQN43549.1"/>
    </source>
</evidence>
<reference evidence="1 2" key="1">
    <citation type="submission" date="2019-06" db="EMBL/GenBank/DDBJ databases">
        <title>Sequencing the genomes of 1000 actinobacteria strains.</title>
        <authorList>
            <person name="Klenk H.-P."/>
        </authorList>
    </citation>
    <scope>NUCLEOTIDE SEQUENCE [LARGE SCALE GENOMIC DNA]</scope>
    <source>
        <strain evidence="1 2">DSM 46837</strain>
    </source>
</reference>
<comment type="caution">
    <text evidence="1">The sequence shown here is derived from an EMBL/GenBank/DDBJ whole genome shotgun (WGS) entry which is preliminary data.</text>
</comment>
<sequence>MRTRLSSRCRGCDATGAVICRTSSILNDSLMRCGLGLGAAACAAKFAALHERIGEQAEALTAVPA</sequence>